<dbReference type="InterPro" id="IPR028082">
    <property type="entry name" value="Peripla_BP_I"/>
</dbReference>
<reference evidence="5" key="1">
    <citation type="submission" date="2022-08" db="EMBL/GenBank/DDBJ databases">
        <title>Genomic Encyclopedia of Type Strains, Phase V (KMG-V): Genome sequencing to study the core and pangenomes of soil and plant-associated prokaryotes.</title>
        <authorList>
            <person name="Whitman W."/>
        </authorList>
    </citation>
    <scope>NUCLEOTIDE SEQUENCE</scope>
    <source>
        <strain evidence="5">SP2017</strain>
    </source>
</reference>
<dbReference type="PANTHER" id="PTHR30146:SF109">
    <property type="entry name" value="HTH-TYPE TRANSCRIPTIONAL REGULATOR GALS"/>
    <property type="match status" value="1"/>
</dbReference>
<dbReference type="Proteomes" id="UP001155010">
    <property type="component" value="Unassembled WGS sequence"/>
</dbReference>
<comment type="caution">
    <text evidence="5">The sequence shown here is derived from an EMBL/GenBank/DDBJ whole genome shotgun (WGS) entry which is preliminary data.</text>
</comment>
<dbReference type="GO" id="GO:0003700">
    <property type="term" value="F:DNA-binding transcription factor activity"/>
    <property type="evidence" value="ECO:0007669"/>
    <property type="project" value="TreeGrafter"/>
</dbReference>
<dbReference type="PROSITE" id="PS50932">
    <property type="entry name" value="HTH_LACI_2"/>
    <property type="match status" value="1"/>
</dbReference>
<name>A0A9X2U6T4_9BACT</name>
<dbReference type="SMART" id="SM00354">
    <property type="entry name" value="HTH_LACI"/>
    <property type="match status" value="1"/>
</dbReference>
<dbReference type="Gene3D" id="1.10.260.40">
    <property type="entry name" value="lambda repressor-like DNA-binding domains"/>
    <property type="match status" value="1"/>
</dbReference>
<evidence type="ECO:0000313" key="6">
    <source>
        <dbReference type="Proteomes" id="UP001155010"/>
    </source>
</evidence>
<dbReference type="CDD" id="cd01392">
    <property type="entry name" value="HTH_LacI"/>
    <property type="match status" value="1"/>
</dbReference>
<keyword evidence="2 5" id="KW-0238">DNA-binding</keyword>
<proteinExistence type="predicted"/>
<accession>A0A9X2U6T4</accession>
<dbReference type="EMBL" id="JANUBB010000003">
    <property type="protein sequence ID" value="MCS3950816.1"/>
    <property type="molecule type" value="Genomic_DNA"/>
</dbReference>
<organism evidence="5 6">
    <name type="scientific">Salinibacter ruber</name>
    <dbReference type="NCBI Taxonomy" id="146919"/>
    <lineage>
        <taxon>Bacteria</taxon>
        <taxon>Pseudomonadati</taxon>
        <taxon>Rhodothermota</taxon>
        <taxon>Rhodothermia</taxon>
        <taxon>Rhodothermales</taxon>
        <taxon>Salinibacteraceae</taxon>
        <taxon>Salinibacter</taxon>
    </lineage>
</organism>
<protein>
    <submittedName>
        <fullName evidence="5">DNA-binding LacI/PurR family transcriptional regulator</fullName>
    </submittedName>
</protein>
<dbReference type="PANTHER" id="PTHR30146">
    <property type="entry name" value="LACI-RELATED TRANSCRIPTIONAL REPRESSOR"/>
    <property type="match status" value="1"/>
</dbReference>
<evidence type="ECO:0000259" key="4">
    <source>
        <dbReference type="PROSITE" id="PS50932"/>
    </source>
</evidence>
<evidence type="ECO:0000256" key="2">
    <source>
        <dbReference type="ARBA" id="ARBA00023125"/>
    </source>
</evidence>
<dbReference type="InterPro" id="IPR000843">
    <property type="entry name" value="HTH_LacI"/>
</dbReference>
<evidence type="ECO:0000313" key="5">
    <source>
        <dbReference type="EMBL" id="MCS3950816.1"/>
    </source>
</evidence>
<dbReference type="Pfam" id="PF13377">
    <property type="entry name" value="Peripla_BP_3"/>
    <property type="match status" value="1"/>
</dbReference>
<sequence length="349" mass="38176">MASKVTIADVAQHAGVSTGTVSAVLNEKPTVRPETRDRVLASIDELGYAPSKSAQELGGAPDSDASRSGTIGVIIKEADNPFYSELIMEVRRALKKNGYDMFVGTSGGDYAEEGELIDSFRDHHVDGLIIAPVLHEDADLSHLFTLNEADFPFVLLEDVQGLQANVVSIDNVKAAQRAVVYLIRQGHERILHFAGPPYTQHTRDRILGVQKAFSESSLRYTDEHIVSAGAHMEDGFLTAIDLFEDMKKSDLPTAVTCFNDLVAIGVLRALAQLYIDVPEDISVVGYDDIQPADYLTVPLTTVRASKREMGEKAARLLLKQINAEDPVEPRHAQVESELAIRASTRPITR</sequence>
<keyword evidence="3" id="KW-0804">Transcription</keyword>
<dbReference type="SUPFAM" id="SSF47413">
    <property type="entry name" value="lambda repressor-like DNA-binding domains"/>
    <property type="match status" value="1"/>
</dbReference>
<dbReference type="PROSITE" id="PS00356">
    <property type="entry name" value="HTH_LACI_1"/>
    <property type="match status" value="1"/>
</dbReference>
<dbReference type="AlphaFoldDB" id="A0A9X2U6T4"/>
<gene>
    <name evidence="5" type="ORF">GGP83_000757</name>
</gene>
<evidence type="ECO:0000256" key="3">
    <source>
        <dbReference type="ARBA" id="ARBA00023163"/>
    </source>
</evidence>
<evidence type="ECO:0000256" key="1">
    <source>
        <dbReference type="ARBA" id="ARBA00023015"/>
    </source>
</evidence>
<keyword evidence="1" id="KW-0805">Transcription regulation</keyword>
<feature type="domain" description="HTH lacI-type" evidence="4">
    <location>
        <begin position="5"/>
        <end position="59"/>
    </location>
</feature>
<dbReference type="Gene3D" id="3.40.50.2300">
    <property type="match status" value="2"/>
</dbReference>
<dbReference type="GO" id="GO:0000976">
    <property type="term" value="F:transcription cis-regulatory region binding"/>
    <property type="evidence" value="ECO:0007669"/>
    <property type="project" value="TreeGrafter"/>
</dbReference>
<dbReference type="InterPro" id="IPR046335">
    <property type="entry name" value="LacI/GalR-like_sensor"/>
</dbReference>
<dbReference type="InterPro" id="IPR010982">
    <property type="entry name" value="Lambda_DNA-bd_dom_sf"/>
</dbReference>
<dbReference type="RefSeq" id="WP_259081473.1">
    <property type="nucleotide sequence ID" value="NZ_JANTZN010000001.1"/>
</dbReference>
<dbReference type="Pfam" id="PF00356">
    <property type="entry name" value="LacI"/>
    <property type="match status" value="1"/>
</dbReference>
<dbReference type="CDD" id="cd06267">
    <property type="entry name" value="PBP1_LacI_sugar_binding-like"/>
    <property type="match status" value="1"/>
</dbReference>
<dbReference type="SUPFAM" id="SSF53822">
    <property type="entry name" value="Periplasmic binding protein-like I"/>
    <property type="match status" value="1"/>
</dbReference>